<keyword evidence="1" id="KW-0472">Membrane</keyword>
<organism evidence="2">
    <name type="scientific">Anguilla anguilla</name>
    <name type="common">European freshwater eel</name>
    <name type="synonym">Muraena anguilla</name>
    <dbReference type="NCBI Taxonomy" id="7936"/>
    <lineage>
        <taxon>Eukaryota</taxon>
        <taxon>Metazoa</taxon>
        <taxon>Chordata</taxon>
        <taxon>Craniata</taxon>
        <taxon>Vertebrata</taxon>
        <taxon>Euteleostomi</taxon>
        <taxon>Actinopterygii</taxon>
        <taxon>Neopterygii</taxon>
        <taxon>Teleostei</taxon>
        <taxon>Anguilliformes</taxon>
        <taxon>Anguillidae</taxon>
        <taxon>Anguilla</taxon>
    </lineage>
</organism>
<dbReference type="EMBL" id="GBXM01099996">
    <property type="protein sequence ID" value="JAH08581.1"/>
    <property type="molecule type" value="Transcribed_RNA"/>
</dbReference>
<feature type="transmembrane region" description="Helical" evidence="1">
    <location>
        <begin position="6"/>
        <end position="37"/>
    </location>
</feature>
<reference evidence="2" key="1">
    <citation type="submission" date="2014-11" db="EMBL/GenBank/DDBJ databases">
        <authorList>
            <person name="Amaro Gonzalez C."/>
        </authorList>
    </citation>
    <scope>NUCLEOTIDE SEQUENCE</scope>
</reference>
<keyword evidence="1" id="KW-0812">Transmembrane</keyword>
<evidence type="ECO:0000256" key="1">
    <source>
        <dbReference type="SAM" id="Phobius"/>
    </source>
</evidence>
<accession>A0A0E9PVD2</accession>
<sequence length="39" mass="4813">METSSWYTAFVCLCVSFFFASNEVFLHYYFIFVYLLYIF</sequence>
<dbReference type="AlphaFoldDB" id="A0A0E9PVD2"/>
<evidence type="ECO:0000313" key="2">
    <source>
        <dbReference type="EMBL" id="JAH08581.1"/>
    </source>
</evidence>
<protein>
    <submittedName>
        <fullName evidence="2">Uncharacterized protein</fullName>
    </submittedName>
</protein>
<name>A0A0E9PVD2_ANGAN</name>
<proteinExistence type="predicted"/>
<keyword evidence="1" id="KW-1133">Transmembrane helix</keyword>
<reference evidence="2" key="2">
    <citation type="journal article" date="2015" name="Fish Shellfish Immunol.">
        <title>Early steps in the European eel (Anguilla anguilla)-Vibrio vulnificus interaction in the gills: Role of the RtxA13 toxin.</title>
        <authorList>
            <person name="Callol A."/>
            <person name="Pajuelo D."/>
            <person name="Ebbesson L."/>
            <person name="Teles M."/>
            <person name="MacKenzie S."/>
            <person name="Amaro C."/>
        </authorList>
    </citation>
    <scope>NUCLEOTIDE SEQUENCE</scope>
</reference>